<keyword evidence="7" id="KW-0829">Tyrosine-protein kinase</keyword>
<dbReference type="InterPro" id="IPR005702">
    <property type="entry name" value="Wzc-like_C"/>
</dbReference>
<dbReference type="InterPro" id="IPR027417">
    <property type="entry name" value="P-loop_NTPase"/>
</dbReference>
<evidence type="ECO:0000313" key="11">
    <source>
        <dbReference type="Proteomes" id="UP000250369"/>
    </source>
</evidence>
<dbReference type="SUPFAM" id="SSF52540">
    <property type="entry name" value="P-loop containing nucleoside triphosphate hydrolases"/>
    <property type="match status" value="1"/>
</dbReference>
<evidence type="ECO:0000256" key="6">
    <source>
        <dbReference type="ARBA" id="ARBA00022840"/>
    </source>
</evidence>
<dbReference type="Gene3D" id="3.40.50.300">
    <property type="entry name" value="P-loop containing nucleotide triphosphate hydrolases"/>
    <property type="match status" value="1"/>
</dbReference>
<dbReference type="AlphaFoldDB" id="A0A329MQD8"/>
<dbReference type="NCBIfam" id="TIGR01007">
    <property type="entry name" value="eps_fam"/>
    <property type="match status" value="1"/>
</dbReference>
<evidence type="ECO:0000256" key="1">
    <source>
        <dbReference type="ARBA" id="ARBA00007316"/>
    </source>
</evidence>
<dbReference type="GO" id="GO:0042802">
    <property type="term" value="F:identical protein binding"/>
    <property type="evidence" value="ECO:0007669"/>
    <property type="project" value="UniProtKB-ARBA"/>
</dbReference>
<comment type="caution">
    <text evidence="10">The sequence shown here is derived from an EMBL/GenBank/DDBJ whole genome shotgun (WGS) entry which is preliminary data.</text>
</comment>
<dbReference type="RefSeq" id="WP_113030738.1">
    <property type="nucleotide sequence ID" value="NZ_QMFB01000004.1"/>
</dbReference>
<keyword evidence="6" id="KW-0067">ATP-binding</keyword>
<evidence type="ECO:0000256" key="7">
    <source>
        <dbReference type="ARBA" id="ARBA00023137"/>
    </source>
</evidence>
<keyword evidence="3" id="KW-0808">Transferase</keyword>
<dbReference type="InterPro" id="IPR025669">
    <property type="entry name" value="AAA_dom"/>
</dbReference>
<organism evidence="10 11">
    <name type="scientific">Paenibacillus contaminans</name>
    <dbReference type="NCBI Taxonomy" id="450362"/>
    <lineage>
        <taxon>Bacteria</taxon>
        <taxon>Bacillati</taxon>
        <taxon>Bacillota</taxon>
        <taxon>Bacilli</taxon>
        <taxon>Bacillales</taxon>
        <taxon>Paenibacillaceae</taxon>
        <taxon>Paenibacillus</taxon>
    </lineage>
</organism>
<dbReference type="Pfam" id="PF13614">
    <property type="entry name" value="AAA_31"/>
    <property type="match status" value="1"/>
</dbReference>
<dbReference type="GO" id="GO:0004715">
    <property type="term" value="F:non-membrane spanning protein tyrosine kinase activity"/>
    <property type="evidence" value="ECO:0007669"/>
    <property type="project" value="UniProtKB-EC"/>
</dbReference>
<evidence type="ECO:0000313" key="10">
    <source>
        <dbReference type="EMBL" id="RAV21648.1"/>
    </source>
</evidence>
<dbReference type="GO" id="GO:0005524">
    <property type="term" value="F:ATP binding"/>
    <property type="evidence" value="ECO:0007669"/>
    <property type="project" value="UniProtKB-KW"/>
</dbReference>
<dbReference type="EC" id="2.7.10.2" evidence="2"/>
<evidence type="ECO:0000256" key="8">
    <source>
        <dbReference type="ARBA" id="ARBA00051245"/>
    </source>
</evidence>
<comment type="catalytic activity">
    <reaction evidence="8">
        <text>L-tyrosyl-[protein] + ATP = O-phospho-L-tyrosyl-[protein] + ADP + H(+)</text>
        <dbReference type="Rhea" id="RHEA:10596"/>
        <dbReference type="Rhea" id="RHEA-COMP:10136"/>
        <dbReference type="Rhea" id="RHEA-COMP:20101"/>
        <dbReference type="ChEBI" id="CHEBI:15378"/>
        <dbReference type="ChEBI" id="CHEBI:30616"/>
        <dbReference type="ChEBI" id="CHEBI:46858"/>
        <dbReference type="ChEBI" id="CHEBI:61978"/>
        <dbReference type="ChEBI" id="CHEBI:456216"/>
        <dbReference type="EC" id="2.7.10.2"/>
    </reaction>
</comment>
<dbReference type="PANTHER" id="PTHR32309">
    <property type="entry name" value="TYROSINE-PROTEIN KINASE"/>
    <property type="match status" value="1"/>
</dbReference>
<evidence type="ECO:0000256" key="2">
    <source>
        <dbReference type="ARBA" id="ARBA00011903"/>
    </source>
</evidence>
<dbReference type="OrthoDB" id="9794577at2"/>
<dbReference type="FunFam" id="3.40.50.300:FF:000527">
    <property type="entry name" value="Tyrosine-protein kinase etk"/>
    <property type="match status" value="1"/>
</dbReference>
<dbReference type="CDD" id="cd05387">
    <property type="entry name" value="BY-kinase"/>
    <property type="match status" value="1"/>
</dbReference>
<name>A0A329MQD8_9BACL</name>
<evidence type="ECO:0000256" key="4">
    <source>
        <dbReference type="ARBA" id="ARBA00022741"/>
    </source>
</evidence>
<dbReference type="GO" id="GO:0005886">
    <property type="term" value="C:plasma membrane"/>
    <property type="evidence" value="ECO:0007669"/>
    <property type="project" value="UniProtKB-ARBA"/>
</dbReference>
<protein>
    <recommendedName>
        <fullName evidence="2">non-specific protein-tyrosine kinase</fullName>
        <ecNumber evidence="2">2.7.10.2</ecNumber>
    </recommendedName>
</protein>
<evidence type="ECO:0000256" key="5">
    <source>
        <dbReference type="ARBA" id="ARBA00022777"/>
    </source>
</evidence>
<evidence type="ECO:0000259" key="9">
    <source>
        <dbReference type="Pfam" id="PF13614"/>
    </source>
</evidence>
<dbReference type="Proteomes" id="UP000250369">
    <property type="component" value="Unassembled WGS sequence"/>
</dbReference>
<comment type="similarity">
    <text evidence="1">Belongs to the CpsD/CapB family.</text>
</comment>
<reference evidence="10 11" key="1">
    <citation type="journal article" date="2009" name="Int. J. Syst. Evol. Microbiol.">
        <title>Paenibacillus contaminans sp. nov., isolated from a contaminated laboratory plate.</title>
        <authorList>
            <person name="Chou J.H."/>
            <person name="Lee J.H."/>
            <person name="Lin M.C."/>
            <person name="Chang P.S."/>
            <person name="Arun A.B."/>
            <person name="Young C.C."/>
            <person name="Chen W.M."/>
        </authorList>
    </citation>
    <scope>NUCLEOTIDE SEQUENCE [LARGE SCALE GENOMIC DNA]</scope>
    <source>
        <strain evidence="10 11">CKOBP-6</strain>
    </source>
</reference>
<feature type="domain" description="AAA" evidence="9">
    <location>
        <begin position="41"/>
        <end position="183"/>
    </location>
</feature>
<keyword evidence="5" id="KW-0418">Kinase</keyword>
<keyword evidence="11" id="KW-1185">Reference proteome</keyword>
<dbReference type="PANTHER" id="PTHR32309:SF13">
    <property type="entry name" value="FERRIC ENTEROBACTIN TRANSPORT PROTEIN FEPE"/>
    <property type="match status" value="1"/>
</dbReference>
<dbReference type="EMBL" id="QMFB01000004">
    <property type="protein sequence ID" value="RAV21648.1"/>
    <property type="molecule type" value="Genomic_DNA"/>
</dbReference>
<keyword evidence="4" id="KW-0547">Nucleotide-binding</keyword>
<evidence type="ECO:0000256" key="3">
    <source>
        <dbReference type="ARBA" id="ARBA00022679"/>
    </source>
</evidence>
<proteinExistence type="inferred from homology"/>
<sequence>MPQQTPNRTIITHANPKSPVSEAYRTLRTNIEYSGIYREIKVIMVTSTQPGEGKSTTSVNLAAAFAQADKKVLVIDADLRKPTLHHYFMKSNRVGLTGLLTDESVKQKAIMETDVEGLSVLTSGLLPPNPSEVLGSRKMDALLEKLRREYDIIVIDTPPTLAVTDSQIMSSKSDGVLLVIDSCKVKRDLAIKTLSNLKHVNARVLGVVLNNLNRKDAESYYYYFSES</sequence>
<accession>A0A329MQD8</accession>
<gene>
    <name evidence="10" type="ORF">DQG23_10365</name>
</gene>
<dbReference type="InterPro" id="IPR050445">
    <property type="entry name" value="Bact_polysacc_biosynth/exp"/>
</dbReference>